<dbReference type="Proteomes" id="UP000269271">
    <property type="component" value="Unassembled WGS sequence"/>
</dbReference>
<name>A0A3N8QQC5_9BURK</name>
<sequence length="124" mass="13317">MIVGAALIAASVACQAQNPSPRFFVPGGFVDGNKYQQFGPIEKQVYVEGLLDGIFFAPAIALKDLPRAVKLHDCAVSNNMTNVQITAIVDKYMADNPERWGDPMSNIAYTAMILACRKLGTPAG</sequence>
<evidence type="ECO:0000313" key="1">
    <source>
        <dbReference type="EMBL" id="RQT26027.1"/>
    </source>
</evidence>
<organism evidence="1 2">
    <name type="scientific">Burkholderia contaminans</name>
    <dbReference type="NCBI Taxonomy" id="488447"/>
    <lineage>
        <taxon>Bacteria</taxon>
        <taxon>Pseudomonadati</taxon>
        <taxon>Pseudomonadota</taxon>
        <taxon>Betaproteobacteria</taxon>
        <taxon>Burkholderiales</taxon>
        <taxon>Burkholderiaceae</taxon>
        <taxon>Burkholderia</taxon>
        <taxon>Burkholderia cepacia complex</taxon>
    </lineage>
</organism>
<evidence type="ECO:0000313" key="2">
    <source>
        <dbReference type="Proteomes" id="UP000269271"/>
    </source>
</evidence>
<accession>A0A3N8QQC5</accession>
<dbReference type="EMBL" id="QTQX01000013">
    <property type="protein sequence ID" value="RQT26027.1"/>
    <property type="molecule type" value="Genomic_DNA"/>
</dbReference>
<proteinExistence type="predicted"/>
<protein>
    <submittedName>
        <fullName evidence="1">Uncharacterized protein</fullName>
    </submittedName>
</protein>
<gene>
    <name evidence="1" type="ORF">DF037_20265</name>
</gene>
<dbReference type="AlphaFoldDB" id="A0A3N8QQC5"/>
<comment type="caution">
    <text evidence="1">The sequence shown here is derived from an EMBL/GenBank/DDBJ whole genome shotgun (WGS) entry which is preliminary data.</text>
</comment>
<reference evidence="1 2" key="1">
    <citation type="submission" date="2018-08" db="EMBL/GenBank/DDBJ databases">
        <title>Comparative analysis of Burkholderia isolates from Puerto Rico.</title>
        <authorList>
            <person name="Hall C."/>
            <person name="Sahl J."/>
            <person name="Wagner D."/>
        </authorList>
    </citation>
    <scope>NUCLEOTIDE SEQUENCE [LARGE SCALE GENOMIC DNA]</scope>
    <source>
        <strain evidence="1 2">Bp9001</strain>
    </source>
</reference>